<gene>
    <name evidence="1" type="ORF">Amon02_000710400</name>
</gene>
<dbReference type="EMBL" id="BSXS01005774">
    <property type="protein sequence ID" value="GME84796.1"/>
    <property type="molecule type" value="Genomic_DNA"/>
</dbReference>
<keyword evidence="2" id="KW-1185">Reference proteome</keyword>
<evidence type="ECO:0000313" key="1">
    <source>
        <dbReference type="EMBL" id="GME84796.1"/>
    </source>
</evidence>
<sequence>MSSTTTPKRIPIEGSTGYGLMSLTWTSPDKIIPQEQAFETINNALADGVRFFNSGEFYGTGDPHLNLKYLRAYFEKYPKNRSKMIISVKGSVDLTTLAPDNSPENIKKSIENIVSYFPNNYIDLFEPARQDLKHSVEDVVKAIIPFIEAGKVGGISLSEVKGETIERANKIYPISCVEVEFSMWATEPLTNGTNDVCRKNGVPIIGYSPLGRGFLTGNIKSTADIDKGSILNWFGRFKDDETIKANYSVVELVTEYAKSKGVSNAQIALAWIRKHNDFPEKYARFVPIPSSSNPKRNHENNTVVELTDAEFDAINEKLSKLKFIGSRYTEAAEQFLNV</sequence>
<dbReference type="Proteomes" id="UP001165064">
    <property type="component" value="Unassembled WGS sequence"/>
</dbReference>
<name>A0ACB5TB46_AMBMO</name>
<accession>A0ACB5TB46</accession>
<comment type="caution">
    <text evidence="1">The sequence shown here is derived from an EMBL/GenBank/DDBJ whole genome shotgun (WGS) entry which is preliminary data.</text>
</comment>
<protein>
    <submittedName>
        <fullName evidence="1">Unnamed protein product</fullName>
    </submittedName>
</protein>
<organism evidence="1 2">
    <name type="scientific">Ambrosiozyma monospora</name>
    <name type="common">Yeast</name>
    <name type="synonym">Endomycopsis monosporus</name>
    <dbReference type="NCBI Taxonomy" id="43982"/>
    <lineage>
        <taxon>Eukaryota</taxon>
        <taxon>Fungi</taxon>
        <taxon>Dikarya</taxon>
        <taxon>Ascomycota</taxon>
        <taxon>Saccharomycotina</taxon>
        <taxon>Pichiomycetes</taxon>
        <taxon>Pichiales</taxon>
        <taxon>Pichiaceae</taxon>
        <taxon>Ambrosiozyma</taxon>
    </lineage>
</organism>
<reference evidence="1" key="1">
    <citation type="submission" date="2023-04" db="EMBL/GenBank/DDBJ databases">
        <title>Ambrosiozyma monospora NBRC 10751.</title>
        <authorList>
            <person name="Ichikawa N."/>
            <person name="Sato H."/>
            <person name="Tonouchi N."/>
        </authorList>
    </citation>
    <scope>NUCLEOTIDE SEQUENCE</scope>
    <source>
        <strain evidence="1">NBRC 10751</strain>
    </source>
</reference>
<evidence type="ECO:0000313" key="2">
    <source>
        <dbReference type="Proteomes" id="UP001165064"/>
    </source>
</evidence>
<proteinExistence type="predicted"/>